<dbReference type="InterPro" id="IPR043128">
    <property type="entry name" value="Rev_trsase/Diguanyl_cyclase"/>
</dbReference>
<evidence type="ECO:0000256" key="1">
    <source>
        <dbReference type="ARBA" id="ARBA00023268"/>
    </source>
</evidence>
<dbReference type="SUPFAM" id="SSF56672">
    <property type="entry name" value="DNA/RNA polymerases"/>
    <property type="match status" value="1"/>
</dbReference>
<dbReference type="AlphaFoldDB" id="A0A0C2I8K5"/>
<dbReference type="OrthoDB" id="5988990at2759"/>
<dbReference type="InterPro" id="IPR041577">
    <property type="entry name" value="RT_RNaseH_2"/>
</dbReference>
<dbReference type="FunFam" id="3.10.20.370:FF:000001">
    <property type="entry name" value="Retrovirus-related Pol polyprotein from transposon 17.6-like protein"/>
    <property type="match status" value="1"/>
</dbReference>
<proteinExistence type="predicted"/>
<dbReference type="InterPro" id="IPR050951">
    <property type="entry name" value="Retrovirus_Pol_polyprotein"/>
</dbReference>
<dbReference type="GO" id="GO:0003824">
    <property type="term" value="F:catalytic activity"/>
    <property type="evidence" value="ECO:0007669"/>
    <property type="project" value="UniProtKB-KW"/>
</dbReference>
<dbReference type="EMBL" id="JWZT01005330">
    <property type="protein sequence ID" value="KII61548.1"/>
    <property type="molecule type" value="Genomic_DNA"/>
</dbReference>
<dbReference type="Gene3D" id="3.30.70.270">
    <property type="match status" value="2"/>
</dbReference>
<evidence type="ECO:0000313" key="4">
    <source>
        <dbReference type="Proteomes" id="UP000031668"/>
    </source>
</evidence>
<name>A0A0C2I8K5_THEKT</name>
<protein>
    <submittedName>
        <fullName evidence="3">Retrovirus-related Pol polyprotein from transposon 17.6</fullName>
    </submittedName>
</protein>
<evidence type="ECO:0000313" key="3">
    <source>
        <dbReference type="EMBL" id="KII61548.1"/>
    </source>
</evidence>
<dbReference type="InterPro" id="IPR000477">
    <property type="entry name" value="RT_dom"/>
</dbReference>
<sequence length="499" mass="57198">MSKQINTNCDTVLKSECDKICELFPNVWKNELGTVKDVVIEIKFKKELQPVFCKPRRIPFSLQKDVDSAIDDGISRGVWKTTDFSDFGTPIVVVHKKGINSGIRVCGDYRVTVNKYLEDHRHPIPLPDELIAQLGGKYFFSKLDLKDAYNQIRLHPDSQKKLALSTTRGVLLQTRLPFGIKSAPGYFQDVMSKITCDLKGVVVYFDDILVSGVDRTDHLSNLKSLLNRFNEKGIRLNRDKCVFAEPEITYLGHIISQNGITMGPKADDVLKMPRPTNINELKSFLGAIQFYNKFIENFSTIAGPLYNLTKNDAIFHWSNTQQHAFDHLKQILASDQILVHFDQNLPVGISCDASNIGIGCVLFHRFKDSSERPICYASKVLSETQKRYSQIHKEALAIIFALKRFHMFLYGRKFVIITDHKPLVSIFSPSKSTSILTANRLARWVNILNQYDFDVEYRHTLLHGNADVLSRFPVGQDKNLRLRRGERRFKRGLSYKFYR</sequence>
<dbReference type="PANTHER" id="PTHR37984:SF5">
    <property type="entry name" value="PROTEIN NYNRIN-LIKE"/>
    <property type="match status" value="1"/>
</dbReference>
<dbReference type="OMA" id="HEMGIDI"/>
<comment type="caution">
    <text evidence="3">The sequence shown here is derived from an EMBL/GenBank/DDBJ whole genome shotgun (WGS) entry which is preliminary data.</text>
</comment>
<organism evidence="3 4">
    <name type="scientific">Thelohanellus kitauei</name>
    <name type="common">Myxosporean</name>
    <dbReference type="NCBI Taxonomy" id="669202"/>
    <lineage>
        <taxon>Eukaryota</taxon>
        <taxon>Metazoa</taxon>
        <taxon>Cnidaria</taxon>
        <taxon>Myxozoa</taxon>
        <taxon>Myxosporea</taxon>
        <taxon>Bivalvulida</taxon>
        <taxon>Platysporina</taxon>
        <taxon>Myxobolidae</taxon>
        <taxon>Thelohanellus</taxon>
    </lineage>
</organism>
<dbReference type="Proteomes" id="UP000031668">
    <property type="component" value="Unassembled WGS sequence"/>
</dbReference>
<dbReference type="Pfam" id="PF17919">
    <property type="entry name" value="RT_RNaseH_2"/>
    <property type="match status" value="1"/>
</dbReference>
<dbReference type="FunFam" id="3.30.70.270:FF:000020">
    <property type="entry name" value="Transposon Tf2-6 polyprotein-like Protein"/>
    <property type="match status" value="1"/>
</dbReference>
<dbReference type="CDD" id="cd09274">
    <property type="entry name" value="RNase_HI_RT_Ty3"/>
    <property type="match status" value="1"/>
</dbReference>
<evidence type="ECO:0000259" key="2">
    <source>
        <dbReference type="PROSITE" id="PS50878"/>
    </source>
</evidence>
<dbReference type="PANTHER" id="PTHR37984">
    <property type="entry name" value="PROTEIN CBG26694"/>
    <property type="match status" value="1"/>
</dbReference>
<dbReference type="CDD" id="cd01647">
    <property type="entry name" value="RT_LTR"/>
    <property type="match status" value="1"/>
</dbReference>
<dbReference type="Gene3D" id="3.10.20.370">
    <property type="match status" value="1"/>
</dbReference>
<dbReference type="InterPro" id="IPR043502">
    <property type="entry name" value="DNA/RNA_pol_sf"/>
</dbReference>
<keyword evidence="1" id="KW-0511">Multifunctional enzyme</keyword>
<dbReference type="Gene3D" id="3.10.10.10">
    <property type="entry name" value="HIV Type 1 Reverse Transcriptase, subunit A, domain 1"/>
    <property type="match status" value="1"/>
</dbReference>
<gene>
    <name evidence="3" type="ORF">RF11_07126</name>
</gene>
<dbReference type="Pfam" id="PF00078">
    <property type="entry name" value="RVT_1"/>
    <property type="match status" value="1"/>
</dbReference>
<feature type="domain" description="Reverse transcriptase" evidence="2">
    <location>
        <begin position="75"/>
        <end position="255"/>
    </location>
</feature>
<reference evidence="3 4" key="1">
    <citation type="journal article" date="2014" name="Genome Biol. Evol.">
        <title>The genome of the myxosporean Thelohanellus kitauei shows adaptations to nutrient acquisition within its fish host.</title>
        <authorList>
            <person name="Yang Y."/>
            <person name="Xiong J."/>
            <person name="Zhou Z."/>
            <person name="Huo F."/>
            <person name="Miao W."/>
            <person name="Ran C."/>
            <person name="Liu Y."/>
            <person name="Zhang J."/>
            <person name="Feng J."/>
            <person name="Wang M."/>
            <person name="Wang M."/>
            <person name="Wang L."/>
            <person name="Yao B."/>
        </authorList>
    </citation>
    <scope>NUCLEOTIDE SEQUENCE [LARGE SCALE GENOMIC DNA]</scope>
    <source>
        <strain evidence="3">Wuqing</strain>
    </source>
</reference>
<keyword evidence="4" id="KW-1185">Reference proteome</keyword>
<dbReference type="PROSITE" id="PS50878">
    <property type="entry name" value="RT_POL"/>
    <property type="match status" value="1"/>
</dbReference>
<accession>A0A0C2I8K5</accession>